<protein>
    <submittedName>
        <fullName evidence="1">Uncharacterized protein</fullName>
    </submittedName>
</protein>
<organism evidence="1">
    <name type="scientific">mine drainage metagenome</name>
    <dbReference type="NCBI Taxonomy" id="410659"/>
    <lineage>
        <taxon>unclassified sequences</taxon>
        <taxon>metagenomes</taxon>
        <taxon>ecological metagenomes</taxon>
    </lineage>
</organism>
<accession>E6PJQ8</accession>
<sequence>MHVAPQVSPSLEPSIMVKPHAVTARKALLTQAFIGASAPWLMGVAKTVASFTASGPLCATSSCQRARTP</sequence>
<reference evidence="1" key="1">
    <citation type="submission" date="2009-10" db="EMBL/GenBank/DDBJ databases">
        <title>Diversity of trophic interactions inside an arsenic-rich microbial ecosystem.</title>
        <authorList>
            <person name="Bertin P.N."/>
            <person name="Heinrich-Salmeron A."/>
            <person name="Pelletier E."/>
            <person name="Goulhen-Chollet F."/>
            <person name="Arsene-Ploetze F."/>
            <person name="Gallien S."/>
            <person name="Calteau A."/>
            <person name="Vallenet D."/>
            <person name="Casiot C."/>
            <person name="Chane-Woon-Ming B."/>
            <person name="Giloteaux L."/>
            <person name="Barakat M."/>
            <person name="Bonnefoy V."/>
            <person name="Bruneel O."/>
            <person name="Chandler M."/>
            <person name="Cleiss J."/>
            <person name="Duran R."/>
            <person name="Elbaz-Poulichet F."/>
            <person name="Fonknechten N."/>
            <person name="Lauga B."/>
            <person name="Mornico D."/>
            <person name="Ortet P."/>
            <person name="Schaeffer C."/>
            <person name="Siguier P."/>
            <person name="Alexander Thil Smith A."/>
            <person name="Van Dorsselaer A."/>
            <person name="Weissenbach J."/>
            <person name="Medigue C."/>
            <person name="Le Paslier D."/>
        </authorList>
    </citation>
    <scope>NUCLEOTIDE SEQUENCE</scope>
</reference>
<name>E6PJQ8_9ZZZZ</name>
<dbReference type="AlphaFoldDB" id="E6PJQ8"/>
<proteinExistence type="predicted"/>
<dbReference type="EMBL" id="CABM01000001">
    <property type="protein sequence ID" value="CBH95159.1"/>
    <property type="molecule type" value="Genomic_DNA"/>
</dbReference>
<comment type="caution">
    <text evidence="1">The sequence shown here is derived from an EMBL/GenBank/DDBJ whole genome shotgun (WGS) entry which is preliminary data.</text>
</comment>
<evidence type="ECO:0000313" key="1">
    <source>
        <dbReference type="EMBL" id="CBH95159.1"/>
    </source>
</evidence>
<gene>
    <name evidence="1" type="ORF">CARN2_0546</name>
</gene>